<evidence type="ECO:0000313" key="3">
    <source>
        <dbReference type="EMBL" id="OGI51032.1"/>
    </source>
</evidence>
<name>A0A1F6U127_9PROT</name>
<sequence>MRHIPRALERQVLKAAKGFPAVILTGPRRAGKTWLLRRLFPKASYFLLEDPDIVARLRADPQGFLDSVKTPVILDEVQNVPEVFAFVRSRIDRQPRRTGQWLLTGSQEAPLMQGVSESMAGRAAVLQLYPLSVRETPKVTLLRGGYPEVLARPAGARLWFGSYLQTYLERDVRAITAVRDLATFRRFLALLASRHGQVLNKTDLAAPLGVSVPTITQWLGVLETTAQILIVPPFYENLGKRLIKAPKVYLADPGLACYLLGIDTAAELAKSPFLGTLFEGFIASEIVKAQVNAGGRRELYHFRDEQGLEVDFVIPGRGGLLRLVECKAVHTVTPAMAVPMQRLRDAAKKKRPKGTTVNMFLVHQAPKVRSRIEAVAPGVRALVWRDFLKEL</sequence>
<dbReference type="PANTHER" id="PTHR43566:SF2">
    <property type="entry name" value="DUF4143 DOMAIN-CONTAINING PROTEIN"/>
    <property type="match status" value="1"/>
</dbReference>
<organism evidence="3 4">
    <name type="scientific">Candidatus Muproteobacteria bacterium RIFCSPHIGHO2_02_FULL_65_16</name>
    <dbReference type="NCBI Taxonomy" id="1817766"/>
    <lineage>
        <taxon>Bacteria</taxon>
        <taxon>Pseudomonadati</taxon>
        <taxon>Pseudomonadota</taxon>
        <taxon>Candidatus Muproteobacteria</taxon>
    </lineage>
</organism>
<dbReference type="Pfam" id="PF13173">
    <property type="entry name" value="AAA_14"/>
    <property type="match status" value="1"/>
</dbReference>
<dbReference type="AlphaFoldDB" id="A0A1F6U127"/>
<feature type="domain" description="AAA" evidence="1">
    <location>
        <begin position="20"/>
        <end position="135"/>
    </location>
</feature>
<accession>A0A1F6U127</accession>
<comment type="caution">
    <text evidence="3">The sequence shown here is derived from an EMBL/GenBank/DDBJ whole genome shotgun (WGS) entry which is preliminary data.</text>
</comment>
<dbReference type="InterPro" id="IPR025420">
    <property type="entry name" value="DUF4143"/>
</dbReference>
<feature type="domain" description="DUF4143" evidence="2">
    <location>
        <begin position="169"/>
        <end position="328"/>
    </location>
</feature>
<protein>
    <recommendedName>
        <fullName evidence="5">AAA family ATPase</fullName>
    </recommendedName>
</protein>
<reference evidence="3 4" key="1">
    <citation type="journal article" date="2016" name="Nat. Commun.">
        <title>Thousands of microbial genomes shed light on interconnected biogeochemical processes in an aquifer system.</title>
        <authorList>
            <person name="Anantharaman K."/>
            <person name="Brown C.T."/>
            <person name="Hug L.A."/>
            <person name="Sharon I."/>
            <person name="Castelle C.J."/>
            <person name="Probst A.J."/>
            <person name="Thomas B.C."/>
            <person name="Singh A."/>
            <person name="Wilkins M.J."/>
            <person name="Karaoz U."/>
            <person name="Brodie E.L."/>
            <person name="Williams K.H."/>
            <person name="Hubbard S.S."/>
            <person name="Banfield J.F."/>
        </authorList>
    </citation>
    <scope>NUCLEOTIDE SEQUENCE [LARGE SCALE GENOMIC DNA]</scope>
</reference>
<evidence type="ECO:0000313" key="4">
    <source>
        <dbReference type="Proteomes" id="UP000179362"/>
    </source>
</evidence>
<dbReference type="InterPro" id="IPR027417">
    <property type="entry name" value="P-loop_NTPase"/>
</dbReference>
<evidence type="ECO:0000259" key="2">
    <source>
        <dbReference type="Pfam" id="PF13635"/>
    </source>
</evidence>
<dbReference type="Pfam" id="PF13635">
    <property type="entry name" value="DUF4143"/>
    <property type="match status" value="1"/>
</dbReference>
<proteinExistence type="predicted"/>
<gene>
    <name evidence="3" type="ORF">A3B81_05300</name>
</gene>
<dbReference type="PANTHER" id="PTHR43566">
    <property type="entry name" value="CONSERVED PROTEIN"/>
    <property type="match status" value="1"/>
</dbReference>
<dbReference type="EMBL" id="MFTA01000069">
    <property type="protein sequence ID" value="OGI51032.1"/>
    <property type="molecule type" value="Genomic_DNA"/>
</dbReference>
<dbReference type="Proteomes" id="UP000179362">
    <property type="component" value="Unassembled WGS sequence"/>
</dbReference>
<evidence type="ECO:0008006" key="5">
    <source>
        <dbReference type="Google" id="ProtNLM"/>
    </source>
</evidence>
<dbReference type="InterPro" id="IPR041682">
    <property type="entry name" value="AAA_14"/>
</dbReference>
<dbReference type="SUPFAM" id="SSF52540">
    <property type="entry name" value="P-loop containing nucleoside triphosphate hydrolases"/>
    <property type="match status" value="1"/>
</dbReference>
<evidence type="ECO:0000259" key="1">
    <source>
        <dbReference type="Pfam" id="PF13173"/>
    </source>
</evidence>